<accession>A0AAD9BJM7</accession>
<gene>
    <name evidence="2" type="ORF">KUDE01_031462</name>
</gene>
<dbReference type="GO" id="GO:0008381">
    <property type="term" value="F:mechanosensitive monoatomic ion channel activity"/>
    <property type="evidence" value="ECO:0007669"/>
    <property type="project" value="InterPro"/>
</dbReference>
<evidence type="ECO:0000259" key="1">
    <source>
        <dbReference type="Pfam" id="PF12166"/>
    </source>
</evidence>
<keyword evidence="3" id="KW-1185">Reference proteome</keyword>
<evidence type="ECO:0000313" key="3">
    <source>
        <dbReference type="Proteomes" id="UP001228049"/>
    </source>
</evidence>
<name>A0AAD9BJM7_DISEL</name>
<dbReference type="InterPro" id="IPR027272">
    <property type="entry name" value="Piezo"/>
</dbReference>
<dbReference type="EMBL" id="JASDAP010000021">
    <property type="protein sequence ID" value="KAK1885267.1"/>
    <property type="molecule type" value="Genomic_DNA"/>
</dbReference>
<evidence type="ECO:0000313" key="2">
    <source>
        <dbReference type="EMBL" id="KAK1885267.1"/>
    </source>
</evidence>
<protein>
    <submittedName>
        <fullName evidence="2">Piezo-type mechanosensitive ion channel component 2</fullName>
    </submittedName>
</protein>
<dbReference type="GO" id="GO:0016020">
    <property type="term" value="C:membrane"/>
    <property type="evidence" value="ECO:0007669"/>
    <property type="project" value="InterPro"/>
</dbReference>
<organism evidence="2 3">
    <name type="scientific">Dissostichus eleginoides</name>
    <name type="common">Patagonian toothfish</name>
    <name type="synonym">Dissostichus amissus</name>
    <dbReference type="NCBI Taxonomy" id="100907"/>
    <lineage>
        <taxon>Eukaryota</taxon>
        <taxon>Metazoa</taxon>
        <taxon>Chordata</taxon>
        <taxon>Craniata</taxon>
        <taxon>Vertebrata</taxon>
        <taxon>Euteleostomi</taxon>
        <taxon>Actinopterygii</taxon>
        <taxon>Neopterygii</taxon>
        <taxon>Teleostei</taxon>
        <taxon>Neoteleostei</taxon>
        <taxon>Acanthomorphata</taxon>
        <taxon>Eupercaria</taxon>
        <taxon>Perciformes</taxon>
        <taxon>Notothenioidei</taxon>
        <taxon>Nototheniidae</taxon>
        <taxon>Dissostichus</taxon>
    </lineage>
</organism>
<dbReference type="AlphaFoldDB" id="A0AAD9BJM7"/>
<feature type="domain" description="Piezo non-specific cation channel cap" evidence="1">
    <location>
        <begin position="229"/>
        <end position="260"/>
    </location>
</feature>
<feature type="domain" description="Piezo non-specific cation channel cap" evidence="1">
    <location>
        <begin position="9"/>
        <end position="218"/>
    </location>
</feature>
<comment type="caution">
    <text evidence="2">The sequence shown here is derived from an EMBL/GenBank/DDBJ whole genome shotgun (WGS) entry which is preliminary data.</text>
</comment>
<dbReference type="PANTHER" id="PTHR47049">
    <property type="entry name" value="PIEZO-TYPE MECHANOSENSITIVE ION CHANNEL HOMOLOG"/>
    <property type="match status" value="1"/>
</dbReference>
<dbReference type="PANTHER" id="PTHR47049:SF6">
    <property type="entry name" value="PIEZO-TYPE MECHANOSENSITIVE ION CHANNEL COMPONENT"/>
    <property type="match status" value="1"/>
</dbReference>
<reference evidence="2" key="1">
    <citation type="submission" date="2023-04" db="EMBL/GenBank/DDBJ databases">
        <title>Chromosome-level genome of Chaenocephalus aceratus.</title>
        <authorList>
            <person name="Park H."/>
        </authorList>
    </citation>
    <scope>NUCLEOTIDE SEQUENCE</scope>
    <source>
        <strain evidence="2">DE</strain>
        <tissue evidence="2">Muscle</tissue>
    </source>
</reference>
<proteinExistence type="predicted"/>
<dbReference type="InterPro" id="IPR031334">
    <property type="entry name" value="Piezo_cap_dom"/>
</dbReference>
<sequence>MSAQQNQLRDLTEDDFSSFSSSYSLPSALQFLEAYSQEDVTVAELQGSSNSLWTISPPSRAYLSQVLYLESFPLTLSWTIQRNLSLGAKAELASGKHVTYLDDQTRLELIQLLNGTRSLPVDSNSKPIEQLYSDGRYKDILLALERSTNQSQEIQDWWIVDQPAASLVPIGGGASLSDRREAGLQLFVFSDKVSPPSLGFLAGYGIMGLYASVFWSSGSLSASSSAGSVRETGELELEEELYAKLIFLYRSPETLIKWTRR</sequence>
<dbReference type="Pfam" id="PF12166">
    <property type="entry name" value="Piezo_cap"/>
    <property type="match status" value="2"/>
</dbReference>
<dbReference type="Proteomes" id="UP001228049">
    <property type="component" value="Unassembled WGS sequence"/>
</dbReference>